<dbReference type="Proteomes" id="UP000076830">
    <property type="component" value="Chromosome"/>
</dbReference>
<dbReference type="Gene3D" id="1.10.10.10">
    <property type="entry name" value="Winged helix-like DNA-binding domain superfamily/Winged helix DNA-binding domain"/>
    <property type="match status" value="1"/>
</dbReference>
<dbReference type="Pfam" id="PF07638">
    <property type="entry name" value="Sigma70_ECF"/>
    <property type="match status" value="1"/>
</dbReference>
<dbReference type="InterPro" id="IPR013324">
    <property type="entry name" value="RNA_pol_sigma_r3/r4-like"/>
</dbReference>
<evidence type="ECO:0000256" key="2">
    <source>
        <dbReference type="ARBA" id="ARBA00023015"/>
    </source>
</evidence>
<dbReference type="InterPro" id="IPR011517">
    <property type="entry name" value="RNA_pol_sigma70_ECF-like"/>
</dbReference>
<evidence type="ECO:0000256" key="1">
    <source>
        <dbReference type="ARBA" id="ARBA00010641"/>
    </source>
</evidence>
<dbReference type="SUPFAM" id="SSF88946">
    <property type="entry name" value="Sigma2 domain of RNA polymerase sigma factors"/>
    <property type="match status" value="1"/>
</dbReference>
<evidence type="ECO:0000256" key="3">
    <source>
        <dbReference type="ARBA" id="ARBA00023082"/>
    </source>
</evidence>
<reference evidence="6 7" key="1">
    <citation type="submission" date="2016-04" db="EMBL/GenBank/DDBJ databases">
        <title>Complete genome sequence of Dokdonella koreensis DS-123T.</title>
        <authorList>
            <person name="Kim J.F."/>
            <person name="Lee H."/>
            <person name="Kwak M.-J."/>
        </authorList>
    </citation>
    <scope>NUCLEOTIDE SEQUENCE [LARGE SCALE GENOMIC DNA]</scope>
    <source>
        <strain evidence="6 7">DS-123</strain>
    </source>
</reference>
<dbReference type="GO" id="GO:0006352">
    <property type="term" value="P:DNA-templated transcription initiation"/>
    <property type="evidence" value="ECO:0007669"/>
    <property type="project" value="InterPro"/>
</dbReference>
<feature type="domain" description="RNA polymerase sigma-70 ECF-like HTH" evidence="5">
    <location>
        <begin position="2"/>
        <end position="175"/>
    </location>
</feature>
<keyword evidence="4" id="KW-0804">Transcription</keyword>
<dbReference type="KEGG" id="dko:I596_2560"/>
<dbReference type="Gene3D" id="1.10.1740.10">
    <property type="match status" value="1"/>
</dbReference>
<dbReference type="InterPro" id="IPR013325">
    <property type="entry name" value="RNA_pol_sigma_r2"/>
</dbReference>
<dbReference type="PANTHER" id="PTHR43133">
    <property type="entry name" value="RNA POLYMERASE ECF-TYPE SIGMA FACTO"/>
    <property type="match status" value="1"/>
</dbReference>
<dbReference type="NCBIfam" id="TIGR02999">
    <property type="entry name" value="Sig-70_X6"/>
    <property type="match status" value="1"/>
</dbReference>
<keyword evidence="3" id="KW-0731">Sigma factor</keyword>
<dbReference type="EMBL" id="CP015249">
    <property type="protein sequence ID" value="ANB18563.1"/>
    <property type="molecule type" value="Genomic_DNA"/>
</dbReference>
<dbReference type="InterPro" id="IPR036388">
    <property type="entry name" value="WH-like_DNA-bd_sf"/>
</dbReference>
<evidence type="ECO:0000256" key="4">
    <source>
        <dbReference type="ARBA" id="ARBA00023163"/>
    </source>
</evidence>
<evidence type="ECO:0000313" key="7">
    <source>
        <dbReference type="Proteomes" id="UP000076830"/>
    </source>
</evidence>
<keyword evidence="2" id="KW-0805">Transcription regulation</keyword>
<name>A0A160DX87_9GAMM</name>
<dbReference type="PANTHER" id="PTHR43133:SF39">
    <property type="entry name" value="SIMILAR TO RNA POLYMERASE SIGMA-E FACTOR"/>
    <property type="match status" value="1"/>
</dbReference>
<dbReference type="GO" id="GO:0016987">
    <property type="term" value="F:sigma factor activity"/>
    <property type="evidence" value="ECO:0007669"/>
    <property type="project" value="UniProtKB-KW"/>
</dbReference>
<dbReference type="InterPro" id="IPR053812">
    <property type="entry name" value="HTH_Sigma70_ECF-like"/>
</dbReference>
<organism evidence="6 7">
    <name type="scientific">Dokdonella koreensis DS-123</name>
    <dbReference type="NCBI Taxonomy" id="1300342"/>
    <lineage>
        <taxon>Bacteria</taxon>
        <taxon>Pseudomonadati</taxon>
        <taxon>Pseudomonadota</taxon>
        <taxon>Gammaproteobacteria</taxon>
        <taxon>Lysobacterales</taxon>
        <taxon>Rhodanobacteraceae</taxon>
        <taxon>Dokdonella</taxon>
    </lineage>
</organism>
<dbReference type="SUPFAM" id="SSF88659">
    <property type="entry name" value="Sigma3 and sigma4 domains of RNA polymerase sigma factors"/>
    <property type="match status" value="1"/>
</dbReference>
<evidence type="ECO:0000259" key="5">
    <source>
        <dbReference type="Pfam" id="PF07638"/>
    </source>
</evidence>
<dbReference type="STRING" id="1300342.I596_2560"/>
<comment type="similarity">
    <text evidence="1">Belongs to the sigma-70 factor family. ECF subfamily.</text>
</comment>
<proteinExistence type="inferred from homology"/>
<protein>
    <submittedName>
        <fullName evidence="6">ECF-family RNA polymerase sigma factor</fullName>
    </submittedName>
</protein>
<dbReference type="NCBIfam" id="TIGR02937">
    <property type="entry name" value="sigma70-ECF"/>
    <property type="match status" value="1"/>
</dbReference>
<dbReference type="AlphaFoldDB" id="A0A160DX87"/>
<gene>
    <name evidence="6" type="ORF">I596_2560</name>
</gene>
<keyword evidence="7" id="KW-1185">Reference proteome</keyword>
<sequence length="183" mass="20069">MLAAAGQGDREAADRVFALVYAELRRIACRQVARSIDGPGATSLVHEVYLRLARPEALHVASREHFFSLAARAMRQLVIDHALARATQKRGGNVVKDSLDETTDLPGHLGDAERLLELDQALARLAALDPSLVALVEMRYFAGLDLSEIAQVTGRSERSLKRDWRKARLVLHAALEGGDLPDE</sequence>
<accession>A0A160DX87</accession>
<dbReference type="InterPro" id="IPR039425">
    <property type="entry name" value="RNA_pol_sigma-70-like"/>
</dbReference>
<dbReference type="InterPro" id="IPR014284">
    <property type="entry name" value="RNA_pol_sigma-70_dom"/>
</dbReference>
<evidence type="ECO:0000313" key="6">
    <source>
        <dbReference type="EMBL" id="ANB18563.1"/>
    </source>
</evidence>